<keyword evidence="6" id="KW-1185">Reference proteome</keyword>
<dbReference type="EMBL" id="JAYFSI010000003">
    <property type="protein sequence ID" value="MEA5361123.1"/>
    <property type="molecule type" value="Genomic_DNA"/>
</dbReference>
<dbReference type="RefSeq" id="WP_323327944.1">
    <property type="nucleotide sequence ID" value="NZ_JAYFSI010000003.1"/>
</dbReference>
<dbReference type="InterPro" id="IPR011711">
    <property type="entry name" value="GntR_C"/>
</dbReference>
<dbReference type="InterPro" id="IPR000524">
    <property type="entry name" value="Tscrpt_reg_HTH_GntR"/>
</dbReference>
<organism evidence="5 6">
    <name type="scientific">Amycolatopsis heterodermiae</name>
    <dbReference type="NCBI Taxonomy" id="3110235"/>
    <lineage>
        <taxon>Bacteria</taxon>
        <taxon>Bacillati</taxon>
        <taxon>Actinomycetota</taxon>
        <taxon>Actinomycetes</taxon>
        <taxon>Pseudonocardiales</taxon>
        <taxon>Pseudonocardiaceae</taxon>
        <taxon>Amycolatopsis</taxon>
    </lineage>
</organism>
<evidence type="ECO:0000313" key="5">
    <source>
        <dbReference type="EMBL" id="MEA5361123.1"/>
    </source>
</evidence>
<evidence type="ECO:0000256" key="3">
    <source>
        <dbReference type="ARBA" id="ARBA00023163"/>
    </source>
</evidence>
<feature type="domain" description="HTH gntR-type" evidence="4">
    <location>
        <begin position="10"/>
        <end position="77"/>
    </location>
</feature>
<dbReference type="PANTHER" id="PTHR43537">
    <property type="entry name" value="TRANSCRIPTIONAL REGULATOR, GNTR FAMILY"/>
    <property type="match status" value="1"/>
</dbReference>
<keyword evidence="1" id="KW-0805">Transcription regulation</keyword>
<name>A0ABU5R4J2_9PSEU</name>
<dbReference type="Gene3D" id="1.20.120.530">
    <property type="entry name" value="GntR ligand-binding domain-like"/>
    <property type="match status" value="1"/>
</dbReference>
<dbReference type="InterPro" id="IPR036388">
    <property type="entry name" value="WH-like_DNA-bd_sf"/>
</dbReference>
<comment type="caution">
    <text evidence="5">The sequence shown here is derived from an EMBL/GenBank/DDBJ whole genome shotgun (WGS) entry which is preliminary data.</text>
</comment>
<dbReference type="InterPro" id="IPR036390">
    <property type="entry name" value="WH_DNA-bd_sf"/>
</dbReference>
<proteinExistence type="predicted"/>
<evidence type="ECO:0000313" key="6">
    <source>
        <dbReference type="Proteomes" id="UP001304298"/>
    </source>
</evidence>
<keyword evidence="2" id="KW-0238">DNA-binding</keyword>
<dbReference type="Pfam" id="PF00392">
    <property type="entry name" value="GntR"/>
    <property type="match status" value="1"/>
</dbReference>
<evidence type="ECO:0000256" key="1">
    <source>
        <dbReference type="ARBA" id="ARBA00023015"/>
    </source>
</evidence>
<dbReference type="Gene3D" id="1.10.10.10">
    <property type="entry name" value="Winged helix-like DNA-binding domain superfamily/Winged helix DNA-binding domain"/>
    <property type="match status" value="1"/>
</dbReference>
<dbReference type="SUPFAM" id="SSF48008">
    <property type="entry name" value="GntR ligand-binding domain-like"/>
    <property type="match status" value="1"/>
</dbReference>
<dbReference type="Proteomes" id="UP001304298">
    <property type="component" value="Unassembled WGS sequence"/>
</dbReference>
<dbReference type="SMART" id="SM00345">
    <property type="entry name" value="HTH_GNTR"/>
    <property type="match status" value="1"/>
</dbReference>
<dbReference type="PANTHER" id="PTHR43537:SF24">
    <property type="entry name" value="GLUCONATE OPERON TRANSCRIPTIONAL REPRESSOR"/>
    <property type="match status" value="1"/>
</dbReference>
<gene>
    <name evidence="5" type="ORF">VA596_16380</name>
</gene>
<protein>
    <submittedName>
        <fullName evidence="5">GntR family transcriptional regulator</fullName>
    </submittedName>
</protein>
<reference evidence="5 6" key="1">
    <citation type="submission" date="2023-12" db="EMBL/GenBank/DDBJ databases">
        <title>Amycolatopsis sp. V23-08.</title>
        <authorList>
            <person name="Somphong A."/>
        </authorList>
    </citation>
    <scope>NUCLEOTIDE SEQUENCE [LARGE SCALE GENOMIC DNA]</scope>
    <source>
        <strain evidence="5 6">V23-08</strain>
    </source>
</reference>
<dbReference type="SUPFAM" id="SSF46785">
    <property type="entry name" value="Winged helix' DNA-binding domain"/>
    <property type="match status" value="1"/>
</dbReference>
<dbReference type="PROSITE" id="PS50949">
    <property type="entry name" value="HTH_GNTR"/>
    <property type="match status" value="1"/>
</dbReference>
<dbReference type="Pfam" id="PF07729">
    <property type="entry name" value="FCD"/>
    <property type="match status" value="1"/>
</dbReference>
<evidence type="ECO:0000256" key="2">
    <source>
        <dbReference type="ARBA" id="ARBA00023125"/>
    </source>
</evidence>
<dbReference type="SMART" id="SM00895">
    <property type="entry name" value="FCD"/>
    <property type="match status" value="1"/>
</dbReference>
<dbReference type="InterPro" id="IPR008920">
    <property type="entry name" value="TF_FadR/GntR_C"/>
</dbReference>
<keyword evidence="3" id="KW-0804">Transcription</keyword>
<accession>A0ABU5R4J2</accession>
<sequence length="219" mass="24185">MTISVDGPPGPARDRVYAWLRDGIIAGTLEGGRFLDEHWVSGETGVSRTPVREAFHRLEAERFISLLPRKGAQVRTVTARELEEVYQSRRLIEGHAITEVCAARAGAPGEMTGLIEDMDRAGKARDWFAVSGLDRAFHRAIVNAAGNSVLTELYDTLRSRQQRVAVRALEARPERLPVIDAEHRALVAAIDRHDAEEALGILNQHLRPVSEVVSALDRG</sequence>
<evidence type="ECO:0000259" key="4">
    <source>
        <dbReference type="PROSITE" id="PS50949"/>
    </source>
</evidence>